<evidence type="ECO:0000256" key="7">
    <source>
        <dbReference type="HAMAP-Rule" id="MF_00178"/>
    </source>
</evidence>
<dbReference type="PANTHER" id="PTHR21058:SF0">
    <property type="entry name" value="6,7-DIMETHYL-8-RIBITYLLUMAZINE SYNTHASE"/>
    <property type="match status" value="1"/>
</dbReference>
<keyword evidence="4 7" id="KW-0686">Riboflavin biosynthesis</keyword>
<dbReference type="EC" id="2.5.1.78" evidence="3 7"/>
<dbReference type="GO" id="GO:0009231">
    <property type="term" value="P:riboflavin biosynthetic process"/>
    <property type="evidence" value="ECO:0007669"/>
    <property type="project" value="UniProtKB-UniRule"/>
</dbReference>
<comment type="similarity">
    <text evidence="2 7">Belongs to the DMRL synthase family.</text>
</comment>
<dbReference type="InterPro" id="IPR036467">
    <property type="entry name" value="LS/RS_sf"/>
</dbReference>
<feature type="binding site" evidence="7">
    <location>
        <position position="12"/>
    </location>
    <ligand>
        <name>5-amino-6-(D-ribitylamino)uracil</name>
        <dbReference type="ChEBI" id="CHEBI:15934"/>
    </ligand>
</feature>
<feature type="binding site" evidence="7">
    <location>
        <begin position="70"/>
        <end position="72"/>
    </location>
    <ligand>
        <name>5-amino-6-(D-ribitylamino)uracil</name>
        <dbReference type="ChEBI" id="CHEBI:15934"/>
    </ligand>
</feature>
<comment type="catalytic activity">
    <reaction evidence="6 7">
        <text>(2S)-2-hydroxy-3-oxobutyl phosphate + 5-amino-6-(D-ribitylamino)uracil = 6,7-dimethyl-8-(1-D-ribityl)lumazine + phosphate + 2 H2O + H(+)</text>
        <dbReference type="Rhea" id="RHEA:26152"/>
        <dbReference type="ChEBI" id="CHEBI:15377"/>
        <dbReference type="ChEBI" id="CHEBI:15378"/>
        <dbReference type="ChEBI" id="CHEBI:15934"/>
        <dbReference type="ChEBI" id="CHEBI:43474"/>
        <dbReference type="ChEBI" id="CHEBI:58201"/>
        <dbReference type="ChEBI" id="CHEBI:58830"/>
        <dbReference type="EC" id="2.5.1.78"/>
    </reaction>
</comment>
<evidence type="ECO:0000256" key="6">
    <source>
        <dbReference type="ARBA" id="ARBA00048785"/>
    </source>
</evidence>
<sequence length="149" mass="15760">MAEKVLIVAARFNELVTRSLVDGAVQTLKDGGLQDNQIFTTWVPGAFEIPVVAAKAARSKGFDAVICLGAVIRGNTAHFDYVAGPAASGIMNVSVETEVPVIFGVLTTDTVEQALNRAGLKLGNKGSEAAQTALQMIQTLKTVEEWSKN</sequence>
<dbReference type="RefSeq" id="WP_132324049.1">
    <property type="nucleotide sequence ID" value="NZ_FWZT01000025.1"/>
</dbReference>
<evidence type="ECO:0000256" key="4">
    <source>
        <dbReference type="ARBA" id="ARBA00022619"/>
    </source>
</evidence>
<evidence type="ECO:0000256" key="5">
    <source>
        <dbReference type="ARBA" id="ARBA00022679"/>
    </source>
</evidence>
<dbReference type="GO" id="GO:0005829">
    <property type="term" value="C:cytosol"/>
    <property type="evidence" value="ECO:0007669"/>
    <property type="project" value="TreeGrafter"/>
</dbReference>
<evidence type="ECO:0000313" key="9">
    <source>
        <dbReference type="Proteomes" id="UP000192907"/>
    </source>
</evidence>
<evidence type="ECO:0000256" key="3">
    <source>
        <dbReference type="ARBA" id="ARBA00012664"/>
    </source>
</evidence>
<comment type="pathway">
    <text evidence="1 7">Cofactor biosynthesis; riboflavin biosynthesis; riboflavin from 2-hydroxy-3-oxobutyl phosphate and 5-amino-6-(D-ribitylamino)uracil: step 1/2.</text>
</comment>
<reference evidence="9" key="1">
    <citation type="submission" date="2017-04" db="EMBL/GenBank/DDBJ databases">
        <authorList>
            <person name="Varghese N."/>
            <person name="Submissions S."/>
        </authorList>
    </citation>
    <scope>NUCLEOTIDE SEQUENCE [LARGE SCALE GENOMIC DNA]</scope>
    <source>
        <strain evidence="9">RKEM611</strain>
    </source>
</reference>
<dbReference type="AlphaFoldDB" id="A0A1Y6CJY8"/>
<feature type="binding site" evidence="7">
    <location>
        <begin position="46"/>
        <end position="48"/>
    </location>
    <ligand>
        <name>5-amino-6-(D-ribitylamino)uracil</name>
        <dbReference type="ChEBI" id="CHEBI:15934"/>
    </ligand>
</feature>
<evidence type="ECO:0000256" key="2">
    <source>
        <dbReference type="ARBA" id="ARBA00007424"/>
    </source>
</evidence>
<dbReference type="GO" id="GO:0000906">
    <property type="term" value="F:6,7-dimethyl-8-ribityllumazine synthase activity"/>
    <property type="evidence" value="ECO:0007669"/>
    <property type="project" value="UniProtKB-UniRule"/>
</dbReference>
<comment type="function">
    <text evidence="7">Catalyzes the formation of 6,7-dimethyl-8-ribityllumazine by condensation of 5-amino-6-(D-ribitylamino)uracil with 3,4-dihydroxy-2-butanone 4-phosphate. This is the penultimate step in the biosynthesis of riboflavin.</text>
</comment>
<dbReference type="InterPro" id="IPR002180">
    <property type="entry name" value="LS/RS"/>
</dbReference>
<dbReference type="EMBL" id="FWZT01000025">
    <property type="protein sequence ID" value="SMF69774.1"/>
    <property type="molecule type" value="Genomic_DNA"/>
</dbReference>
<dbReference type="Gene3D" id="3.40.50.960">
    <property type="entry name" value="Lumazine/riboflavin synthase"/>
    <property type="match status" value="1"/>
</dbReference>
<accession>A0A1Y6CJY8</accession>
<dbReference type="OrthoDB" id="5294612at2"/>
<dbReference type="NCBIfam" id="TIGR00114">
    <property type="entry name" value="lumazine-synth"/>
    <property type="match status" value="1"/>
</dbReference>
<keyword evidence="9" id="KW-1185">Reference proteome</keyword>
<evidence type="ECO:0000256" key="1">
    <source>
        <dbReference type="ARBA" id="ARBA00004917"/>
    </source>
</evidence>
<gene>
    <name evidence="7" type="primary">ribH</name>
    <name evidence="8" type="ORF">SAMN06296036_12549</name>
</gene>
<keyword evidence="5 7" id="KW-0808">Transferase</keyword>
<dbReference type="GO" id="GO:0009349">
    <property type="term" value="C:riboflavin synthase complex"/>
    <property type="evidence" value="ECO:0007669"/>
    <property type="project" value="UniProtKB-UniRule"/>
</dbReference>
<dbReference type="SUPFAM" id="SSF52121">
    <property type="entry name" value="Lumazine synthase"/>
    <property type="match status" value="1"/>
</dbReference>
<dbReference type="PANTHER" id="PTHR21058">
    <property type="entry name" value="6,7-DIMETHYL-8-RIBITYLLUMAZINE SYNTHASE DMRL SYNTHASE LUMAZINE SYNTHASE"/>
    <property type="match status" value="1"/>
</dbReference>
<dbReference type="UniPathway" id="UPA00275">
    <property type="reaction ID" value="UER00404"/>
</dbReference>
<feature type="binding site" evidence="7">
    <location>
        <begin position="75"/>
        <end position="76"/>
    </location>
    <ligand>
        <name>(2S)-2-hydroxy-3-oxobutyl phosphate</name>
        <dbReference type="ChEBI" id="CHEBI:58830"/>
    </ligand>
</feature>
<feature type="binding site" evidence="7">
    <location>
        <position position="117"/>
    </location>
    <ligand>
        <name>(2S)-2-hydroxy-3-oxobutyl phosphate</name>
        <dbReference type="ChEBI" id="CHEBI:58830"/>
    </ligand>
</feature>
<proteinExistence type="inferred from homology"/>
<evidence type="ECO:0000313" key="8">
    <source>
        <dbReference type="EMBL" id="SMF69774.1"/>
    </source>
</evidence>
<dbReference type="CDD" id="cd09209">
    <property type="entry name" value="Lumazine_synthase-I"/>
    <property type="match status" value="1"/>
</dbReference>
<dbReference type="InterPro" id="IPR034964">
    <property type="entry name" value="LS"/>
</dbReference>
<feature type="active site" description="Proton donor" evidence="7">
    <location>
        <position position="78"/>
    </location>
</feature>
<feature type="binding site" evidence="7">
    <location>
        <position position="103"/>
    </location>
    <ligand>
        <name>5-amino-6-(D-ribitylamino)uracil</name>
        <dbReference type="ChEBI" id="CHEBI:15934"/>
    </ligand>
</feature>
<dbReference type="STRING" id="1513793.SAMN06296036_12549"/>
<name>A0A1Y6CJY8_9BACT</name>
<dbReference type="HAMAP" id="MF_00178">
    <property type="entry name" value="Lumazine_synth"/>
    <property type="match status" value="1"/>
</dbReference>
<dbReference type="Proteomes" id="UP000192907">
    <property type="component" value="Unassembled WGS sequence"/>
</dbReference>
<protein>
    <recommendedName>
        <fullName evidence="3 7">6,7-dimethyl-8-ribityllumazine synthase</fullName>
        <shortName evidence="7">DMRL synthase</shortName>
        <shortName evidence="7">LS</shortName>
        <shortName evidence="7">Lumazine synthase</shortName>
        <ecNumber evidence="3 7">2.5.1.78</ecNumber>
    </recommendedName>
</protein>
<organism evidence="8 9">
    <name type="scientific">Pseudobacteriovorax antillogorgiicola</name>
    <dbReference type="NCBI Taxonomy" id="1513793"/>
    <lineage>
        <taxon>Bacteria</taxon>
        <taxon>Pseudomonadati</taxon>
        <taxon>Bdellovibrionota</taxon>
        <taxon>Oligoflexia</taxon>
        <taxon>Oligoflexales</taxon>
        <taxon>Pseudobacteriovoracaceae</taxon>
        <taxon>Pseudobacteriovorax</taxon>
    </lineage>
</organism>
<dbReference type="Pfam" id="PF00885">
    <property type="entry name" value="DMRL_synthase"/>
    <property type="match status" value="1"/>
</dbReference>